<dbReference type="PANTHER" id="PTHR18934">
    <property type="entry name" value="ATP-DEPENDENT RNA HELICASE"/>
    <property type="match status" value="1"/>
</dbReference>
<dbReference type="GO" id="GO:0004386">
    <property type="term" value="F:helicase activity"/>
    <property type="evidence" value="ECO:0007669"/>
    <property type="project" value="UniProtKB-KW"/>
</dbReference>
<feature type="compositionally biased region" description="Polar residues" evidence="5">
    <location>
        <begin position="380"/>
        <end position="389"/>
    </location>
</feature>
<protein>
    <recommendedName>
        <fullName evidence="6">Helicase C-terminal domain-containing protein</fullName>
    </recommendedName>
</protein>
<evidence type="ECO:0000256" key="5">
    <source>
        <dbReference type="SAM" id="MobiDB-lite"/>
    </source>
</evidence>
<evidence type="ECO:0000259" key="6">
    <source>
        <dbReference type="PROSITE" id="PS51194"/>
    </source>
</evidence>
<dbReference type="GO" id="GO:0000462">
    <property type="term" value="P:maturation of SSU-rRNA from tricistronic rRNA transcript (SSU-rRNA, 5.8S rRNA, LSU-rRNA)"/>
    <property type="evidence" value="ECO:0007669"/>
    <property type="project" value="TreeGrafter"/>
</dbReference>
<evidence type="ECO:0000256" key="4">
    <source>
        <dbReference type="ARBA" id="ARBA00022840"/>
    </source>
</evidence>
<keyword evidence="2" id="KW-0378">Hydrolase</keyword>
<dbReference type="InterPro" id="IPR001650">
    <property type="entry name" value="Helicase_C-like"/>
</dbReference>
<dbReference type="CDD" id="cd18791">
    <property type="entry name" value="SF2_C_RHA"/>
    <property type="match status" value="1"/>
</dbReference>
<evidence type="ECO:0000313" key="8">
    <source>
        <dbReference type="Proteomes" id="UP000285712"/>
    </source>
</evidence>
<gene>
    <name evidence="7" type="ORF">DYB35_001532</name>
</gene>
<feature type="domain" description="Helicase C-terminal" evidence="6">
    <location>
        <begin position="53"/>
        <end position="288"/>
    </location>
</feature>
<evidence type="ECO:0000256" key="3">
    <source>
        <dbReference type="ARBA" id="ARBA00022806"/>
    </source>
</evidence>
<dbReference type="InterPro" id="IPR027417">
    <property type="entry name" value="P-loop_NTPase"/>
</dbReference>
<dbReference type="SMART" id="SM00847">
    <property type="entry name" value="HA2"/>
    <property type="match status" value="1"/>
</dbReference>
<evidence type="ECO:0000256" key="2">
    <source>
        <dbReference type="ARBA" id="ARBA00022801"/>
    </source>
</evidence>
<dbReference type="InterPro" id="IPR042035">
    <property type="entry name" value="DEAH_win-hel_dom"/>
</dbReference>
<comment type="caution">
    <text evidence="7">The sequence shown here is derived from an EMBL/GenBank/DDBJ whole genome shotgun (WGS) entry which is preliminary data.</text>
</comment>
<name>A0A418DDG2_APHAT</name>
<sequence>MSATLRVEDFTENKTLFPSPPPVIKVEARQYPVTVHFNKHTEMNDYVQAAYQKVVKIHRKLPEGAILVFLTGQREILQLVRQLRRNLGSGKKKNKAPATNSRNRIQDEAWYIREHDDDDDQADLDDADVYGEEAGDDSGDDSGDDGADEEEGEDLFPYVHVLPLYSMLANDEQMKVFEAPPAKHRLVIVATNVAETSLTLPGVRYVVDAGRTKERVFDLKSGISQFEIQWISKASADQRAGRAGRTGPGHCYRLYSSAVYDNEFQKFSPPQILCQPIEDVVLQMKAMGIENILQFPFPTPPEELALHTAVTTLLHLGALHRTTNTITAQQVGCLEYAIAVVASLTGQSPFILERERKEAESYRKEANDEDKLPSIDAESSEPQKNEMTQVDNAWTEELKEAEAMQRHAQWMDDDSDVLSMLRAAGAAYMKTVTAIEPDWLHAVAADSPLCDTSEPLDAPPPKYNAALDRVECFVKPTYGSYKWELPAVLVEYPAGPVKFRWFGRFLLDGLVVSALKPLLATKLREPSVSLIKKKFDAKIQLLVSALERSNVSSRRALVAQWQRNPQFLCEQVLNWVQDNHKAALKQHWNALVTRQVQAL</sequence>
<keyword evidence="3" id="KW-0347">Helicase</keyword>
<dbReference type="InterPro" id="IPR056371">
    <property type="entry name" value="DHX37-like_C"/>
</dbReference>
<dbReference type="Proteomes" id="UP000285712">
    <property type="component" value="Unassembled WGS sequence"/>
</dbReference>
<dbReference type="InterPro" id="IPR007502">
    <property type="entry name" value="Helicase-assoc_dom"/>
</dbReference>
<organism evidence="7 8">
    <name type="scientific">Aphanomyces astaci</name>
    <name type="common">Crayfish plague agent</name>
    <dbReference type="NCBI Taxonomy" id="112090"/>
    <lineage>
        <taxon>Eukaryota</taxon>
        <taxon>Sar</taxon>
        <taxon>Stramenopiles</taxon>
        <taxon>Oomycota</taxon>
        <taxon>Saprolegniomycetes</taxon>
        <taxon>Saprolegniales</taxon>
        <taxon>Verrucalvaceae</taxon>
        <taxon>Aphanomyces</taxon>
    </lineage>
</organism>
<dbReference type="Pfam" id="PF00271">
    <property type="entry name" value="Helicase_C"/>
    <property type="match status" value="1"/>
</dbReference>
<feature type="compositionally biased region" description="Basic and acidic residues" evidence="5">
    <location>
        <begin position="361"/>
        <end position="373"/>
    </location>
</feature>
<reference evidence="7 8" key="1">
    <citation type="submission" date="2018-08" db="EMBL/GenBank/DDBJ databases">
        <title>Aphanomyces genome sequencing and annotation.</title>
        <authorList>
            <person name="Minardi D."/>
            <person name="Oidtmann B."/>
            <person name="Van Der Giezen M."/>
            <person name="Studholme D.J."/>
        </authorList>
    </citation>
    <scope>NUCLEOTIDE SEQUENCE [LARGE SCALE GENOMIC DNA]</scope>
    <source>
        <strain evidence="7 8">Sv</strain>
    </source>
</reference>
<dbReference type="GO" id="GO:0005730">
    <property type="term" value="C:nucleolus"/>
    <property type="evidence" value="ECO:0007669"/>
    <property type="project" value="TreeGrafter"/>
</dbReference>
<dbReference type="VEuPathDB" id="FungiDB:H257_16637"/>
<dbReference type="SUPFAM" id="SSF52540">
    <property type="entry name" value="P-loop containing nucleoside triphosphate hydrolases"/>
    <property type="match status" value="1"/>
</dbReference>
<dbReference type="GO" id="GO:0003723">
    <property type="term" value="F:RNA binding"/>
    <property type="evidence" value="ECO:0007669"/>
    <property type="project" value="TreeGrafter"/>
</dbReference>
<dbReference type="PANTHER" id="PTHR18934:SF99">
    <property type="entry name" value="ATP-DEPENDENT RNA HELICASE DHX37-RELATED"/>
    <property type="match status" value="1"/>
</dbReference>
<dbReference type="Gene3D" id="3.40.50.300">
    <property type="entry name" value="P-loop containing nucleotide triphosphate hydrolases"/>
    <property type="match status" value="1"/>
</dbReference>
<feature type="region of interest" description="Disordered" evidence="5">
    <location>
        <begin position="361"/>
        <end position="389"/>
    </location>
</feature>
<proteinExistence type="predicted"/>
<dbReference type="SMART" id="SM00490">
    <property type="entry name" value="HELICc"/>
    <property type="match status" value="1"/>
</dbReference>
<feature type="region of interest" description="Disordered" evidence="5">
    <location>
        <begin position="113"/>
        <end position="152"/>
    </location>
</feature>
<dbReference type="Gene3D" id="1.10.10.2130">
    <property type="entry name" value="DEAH helicase family, winged-helix domain"/>
    <property type="match status" value="1"/>
</dbReference>
<evidence type="ECO:0000256" key="1">
    <source>
        <dbReference type="ARBA" id="ARBA00022741"/>
    </source>
</evidence>
<dbReference type="GO" id="GO:0005524">
    <property type="term" value="F:ATP binding"/>
    <property type="evidence" value="ECO:0007669"/>
    <property type="project" value="UniProtKB-KW"/>
</dbReference>
<accession>A0A418DDG2</accession>
<dbReference type="GO" id="GO:0016787">
    <property type="term" value="F:hydrolase activity"/>
    <property type="evidence" value="ECO:0007669"/>
    <property type="project" value="UniProtKB-KW"/>
</dbReference>
<dbReference type="AlphaFoldDB" id="A0A418DDG2"/>
<dbReference type="EMBL" id="QUTG01003155">
    <property type="protein sequence ID" value="RHY92865.1"/>
    <property type="molecule type" value="Genomic_DNA"/>
</dbReference>
<dbReference type="PROSITE" id="PS51194">
    <property type="entry name" value="HELICASE_CTER"/>
    <property type="match status" value="1"/>
</dbReference>
<keyword evidence="4" id="KW-0067">ATP-binding</keyword>
<evidence type="ECO:0000313" key="7">
    <source>
        <dbReference type="EMBL" id="RHY92865.1"/>
    </source>
</evidence>
<feature type="compositionally biased region" description="Acidic residues" evidence="5">
    <location>
        <begin position="116"/>
        <end position="152"/>
    </location>
</feature>
<keyword evidence="1" id="KW-0547">Nucleotide-binding</keyword>
<dbReference type="Pfam" id="PF23362">
    <property type="entry name" value="DHX37_C"/>
    <property type="match status" value="1"/>
</dbReference>
<dbReference type="Pfam" id="PF21010">
    <property type="entry name" value="HA2_C"/>
    <property type="match status" value="1"/>
</dbReference>